<keyword evidence="2" id="KW-0560">Oxidoreductase</keyword>
<dbReference type="Gene3D" id="3.90.180.10">
    <property type="entry name" value="Medium-chain alcohol dehydrogenases, catalytic domain"/>
    <property type="match status" value="1"/>
</dbReference>
<dbReference type="InterPro" id="IPR013154">
    <property type="entry name" value="ADH-like_N"/>
</dbReference>
<keyword evidence="5" id="KW-1185">Reference proteome</keyword>
<dbReference type="EMBL" id="FRAP01000001">
    <property type="protein sequence ID" value="SHJ92231.1"/>
    <property type="molecule type" value="Genomic_DNA"/>
</dbReference>
<dbReference type="AlphaFoldDB" id="A0A1M6N990"/>
<reference evidence="4 5" key="1">
    <citation type="submission" date="2016-11" db="EMBL/GenBank/DDBJ databases">
        <authorList>
            <person name="Jaros S."/>
            <person name="Januszkiewicz K."/>
            <person name="Wedrychowicz H."/>
        </authorList>
    </citation>
    <scope>NUCLEOTIDE SEQUENCE [LARGE SCALE GENOMIC DNA]</scope>
    <source>
        <strain evidence="4 5">DSM 43832</strain>
    </source>
</reference>
<sequence length="314" mass="32571">MRAVQITEPGGPEVLTVSEVPDPVAGDGQVLVEVSAVGVNFIDTYHRAGIYPIEEPFVLGVEGVGRIVGTGERVAWAGPMGSYAERVTLPAERVVPVPDELSDELAAGALLQGLTAHALIVDTFPVQAGQDVLVHAAAGGLGLLLVQMAAQRGARVIGTVSTEEKAKLAREAGAAEIINYTEVSDVAGAVRDLTGGAGVHVVYDGVGASTFDASLASLRVRGMLVLCGAASGPVPPVDPQRLNAAGSVYLTRPKVFDYVLTREELLDRAGAVYGAVADGSLTVRIGGRYPLAEARRAHEDLEGRRTTGKLLLLP</sequence>
<name>A0A1M6N990_PSETH</name>
<dbReference type="Pfam" id="PF00107">
    <property type="entry name" value="ADH_zinc_N"/>
    <property type="match status" value="1"/>
</dbReference>
<dbReference type="PANTHER" id="PTHR48106:SF13">
    <property type="entry name" value="QUINONE OXIDOREDUCTASE-RELATED"/>
    <property type="match status" value="1"/>
</dbReference>
<dbReference type="InterPro" id="IPR020843">
    <property type="entry name" value="ER"/>
</dbReference>
<dbReference type="SUPFAM" id="SSF51735">
    <property type="entry name" value="NAD(P)-binding Rossmann-fold domains"/>
    <property type="match status" value="1"/>
</dbReference>
<dbReference type="SUPFAM" id="SSF50129">
    <property type="entry name" value="GroES-like"/>
    <property type="match status" value="1"/>
</dbReference>
<dbReference type="GO" id="GO:0070402">
    <property type="term" value="F:NADPH binding"/>
    <property type="evidence" value="ECO:0007669"/>
    <property type="project" value="TreeGrafter"/>
</dbReference>
<dbReference type="Gene3D" id="3.40.50.720">
    <property type="entry name" value="NAD(P)-binding Rossmann-like Domain"/>
    <property type="match status" value="1"/>
</dbReference>
<dbReference type="STRING" id="1848.SAMN05443637_101106"/>
<dbReference type="Proteomes" id="UP000184363">
    <property type="component" value="Unassembled WGS sequence"/>
</dbReference>
<dbReference type="CDD" id="cd05286">
    <property type="entry name" value="QOR2"/>
    <property type="match status" value="1"/>
</dbReference>
<dbReference type="OrthoDB" id="9805883at2"/>
<feature type="domain" description="Enoyl reductase (ER)" evidence="3">
    <location>
        <begin position="10"/>
        <end position="312"/>
    </location>
</feature>
<evidence type="ECO:0000256" key="2">
    <source>
        <dbReference type="ARBA" id="ARBA00023002"/>
    </source>
</evidence>
<evidence type="ECO:0000313" key="4">
    <source>
        <dbReference type="EMBL" id="SHJ92231.1"/>
    </source>
</evidence>
<dbReference type="Pfam" id="PF08240">
    <property type="entry name" value="ADH_N"/>
    <property type="match status" value="1"/>
</dbReference>
<protein>
    <submittedName>
        <fullName evidence="4">NADPH2:quinone reductase</fullName>
    </submittedName>
</protein>
<evidence type="ECO:0000259" key="3">
    <source>
        <dbReference type="SMART" id="SM00829"/>
    </source>
</evidence>
<dbReference type="InterPro" id="IPR036291">
    <property type="entry name" value="NAD(P)-bd_dom_sf"/>
</dbReference>
<dbReference type="GO" id="GO:0035925">
    <property type="term" value="F:mRNA 3'-UTR AU-rich region binding"/>
    <property type="evidence" value="ECO:0007669"/>
    <property type="project" value="TreeGrafter"/>
</dbReference>
<dbReference type="PANTHER" id="PTHR48106">
    <property type="entry name" value="QUINONE OXIDOREDUCTASE PIG3-RELATED"/>
    <property type="match status" value="1"/>
</dbReference>
<dbReference type="InterPro" id="IPR011032">
    <property type="entry name" value="GroES-like_sf"/>
</dbReference>
<evidence type="ECO:0000313" key="5">
    <source>
        <dbReference type="Proteomes" id="UP000184363"/>
    </source>
</evidence>
<organism evidence="4 5">
    <name type="scientific">Pseudonocardia thermophila</name>
    <dbReference type="NCBI Taxonomy" id="1848"/>
    <lineage>
        <taxon>Bacteria</taxon>
        <taxon>Bacillati</taxon>
        <taxon>Actinomycetota</taxon>
        <taxon>Actinomycetes</taxon>
        <taxon>Pseudonocardiales</taxon>
        <taxon>Pseudonocardiaceae</taxon>
        <taxon>Pseudonocardia</taxon>
    </lineage>
</organism>
<dbReference type="GO" id="GO:0005829">
    <property type="term" value="C:cytosol"/>
    <property type="evidence" value="ECO:0007669"/>
    <property type="project" value="TreeGrafter"/>
</dbReference>
<keyword evidence="1" id="KW-0521">NADP</keyword>
<dbReference type="GO" id="GO:0003960">
    <property type="term" value="F:quinone reductase (NADPH) activity"/>
    <property type="evidence" value="ECO:0007669"/>
    <property type="project" value="InterPro"/>
</dbReference>
<gene>
    <name evidence="4" type="ORF">SAMN05443637_101106</name>
</gene>
<proteinExistence type="predicted"/>
<dbReference type="InterPro" id="IPR013149">
    <property type="entry name" value="ADH-like_C"/>
</dbReference>
<evidence type="ECO:0000256" key="1">
    <source>
        <dbReference type="ARBA" id="ARBA00022857"/>
    </source>
</evidence>
<dbReference type="FunFam" id="3.40.50.720:FF:000053">
    <property type="entry name" value="Quinone oxidoreductase 1"/>
    <property type="match status" value="1"/>
</dbReference>
<dbReference type="SMART" id="SM00829">
    <property type="entry name" value="PKS_ER"/>
    <property type="match status" value="1"/>
</dbReference>
<dbReference type="RefSeq" id="WP_073455113.1">
    <property type="nucleotide sequence ID" value="NZ_CALGVN010000038.1"/>
</dbReference>
<dbReference type="InterPro" id="IPR047618">
    <property type="entry name" value="QOR-like"/>
</dbReference>
<accession>A0A1M6N990</accession>